<evidence type="ECO:0000313" key="1">
    <source>
        <dbReference type="EMBL" id="QEC56044.1"/>
    </source>
</evidence>
<dbReference type="KEGG" id="fgg:FSB75_09110"/>
<keyword evidence="2" id="KW-1185">Reference proteome</keyword>
<protein>
    <submittedName>
        <fullName evidence="1">Type II toxin-antitoxin system VapC family toxin</fullName>
    </submittedName>
</protein>
<dbReference type="Proteomes" id="UP000321204">
    <property type="component" value="Chromosome"/>
</dbReference>
<gene>
    <name evidence="1" type="ORF">FSB75_09110</name>
</gene>
<proteinExistence type="predicted"/>
<dbReference type="RefSeq" id="WP_146785948.1">
    <property type="nucleotide sequence ID" value="NZ_BAABIO010000001.1"/>
</dbReference>
<accession>A0A5B8UHC9</accession>
<sequence length="156" mass="17408">MTKRVYIDTSVVGGQFDKEFSADTIPFFEAVVNGRLSIIVSDLLEAELLRAPQQVRDFLATLPSNQIENIRLTPEAAQLADQYIVAKVVGQTSRADCQHIAMATLAKADVLVSWNFKHIVNLDKIRGYNGINYQLGHGMIEIRTPKEIINYDDANS</sequence>
<reference evidence="1 2" key="1">
    <citation type="journal article" date="2015" name="Int. J. Syst. Evol. Microbiol.">
        <title>Flavisolibacter ginsenosidimutans sp. nov., with ginsenoside-converting activity isolated from soil used for cultivating ginseng.</title>
        <authorList>
            <person name="Zhao Y."/>
            <person name="Liu Q."/>
            <person name="Kang M.S."/>
            <person name="Jin F."/>
            <person name="Yu H."/>
            <person name="Im W.T."/>
        </authorList>
    </citation>
    <scope>NUCLEOTIDE SEQUENCE [LARGE SCALE GENOMIC DNA]</scope>
    <source>
        <strain evidence="1 2">Gsoil 636</strain>
    </source>
</reference>
<name>A0A5B8UHC9_9BACT</name>
<dbReference type="SUPFAM" id="SSF88723">
    <property type="entry name" value="PIN domain-like"/>
    <property type="match status" value="1"/>
</dbReference>
<evidence type="ECO:0000313" key="2">
    <source>
        <dbReference type="Proteomes" id="UP000321204"/>
    </source>
</evidence>
<dbReference type="OrthoDB" id="9799824at2"/>
<dbReference type="EMBL" id="CP042433">
    <property type="protein sequence ID" value="QEC56044.1"/>
    <property type="molecule type" value="Genomic_DNA"/>
</dbReference>
<dbReference type="InterPro" id="IPR029060">
    <property type="entry name" value="PIN-like_dom_sf"/>
</dbReference>
<dbReference type="AlphaFoldDB" id="A0A5B8UHC9"/>
<organism evidence="1 2">
    <name type="scientific">Flavisolibacter ginsenosidimutans</name>
    <dbReference type="NCBI Taxonomy" id="661481"/>
    <lineage>
        <taxon>Bacteria</taxon>
        <taxon>Pseudomonadati</taxon>
        <taxon>Bacteroidota</taxon>
        <taxon>Chitinophagia</taxon>
        <taxon>Chitinophagales</taxon>
        <taxon>Chitinophagaceae</taxon>
        <taxon>Flavisolibacter</taxon>
    </lineage>
</organism>